<keyword evidence="3" id="KW-1185">Reference proteome</keyword>
<feature type="compositionally biased region" description="Low complexity" evidence="1">
    <location>
        <begin position="223"/>
        <end position="232"/>
    </location>
</feature>
<evidence type="ECO:0000313" key="2">
    <source>
        <dbReference type="EMBL" id="QKF94008.1"/>
    </source>
</evidence>
<feature type="region of interest" description="Disordered" evidence="1">
    <location>
        <begin position="286"/>
        <end position="305"/>
    </location>
</feature>
<protein>
    <submittedName>
        <fullName evidence="2">Uncharacterized protein</fullName>
    </submittedName>
</protein>
<feature type="region of interest" description="Disordered" evidence="1">
    <location>
        <begin position="443"/>
        <end position="489"/>
    </location>
</feature>
<reference evidence="2 3" key="1">
    <citation type="submission" date="2020-04" db="EMBL/GenBank/DDBJ databases">
        <title>Advantages and limits of metagenomic assembly and binning of a giant virus.</title>
        <authorList>
            <person name="Schulz F."/>
            <person name="Andreani J."/>
            <person name="Francis R."/>
            <person name="Boudjemaa H."/>
            <person name="Bou Khalil J.Y."/>
            <person name="Lee J."/>
            <person name="La Scola B."/>
            <person name="Woyke T."/>
        </authorList>
    </citation>
    <scope>NUCLEOTIDE SEQUENCE [LARGE SCALE GENOMIC DNA]</scope>
    <source>
        <strain evidence="2 3">FV1/VV64</strain>
    </source>
</reference>
<dbReference type="EMBL" id="MT418680">
    <property type="protein sequence ID" value="QKF94008.1"/>
    <property type="molecule type" value="Genomic_DNA"/>
</dbReference>
<gene>
    <name evidence="2" type="ORF">Fadolivirus_1_550</name>
</gene>
<name>A0A7D3UPK6_9VIRU</name>
<feature type="compositionally biased region" description="Polar residues" evidence="1">
    <location>
        <begin position="443"/>
        <end position="455"/>
    </location>
</feature>
<dbReference type="Proteomes" id="UP001162001">
    <property type="component" value="Segment"/>
</dbReference>
<sequence>MDYKVIIILLALLFLIILVYREVSNLKDQFNKNTGHMSLQFRQNTDKMLLKFQNNMNKYVSQIKTISSDNLQQLRKITILNHQPVTRLSNHFTETDGSEIKTDIQYLSDMKGTDKHKKLEEKNNSIFEKKEEHQQFYMSSKETNENSDDENSEEHAKSINIAQMNINKNSGSITNNDNNIVCDGDKCYISKSNIEENKDTEQIPIYQVEKEDELPIYKKKTNENSSTKSLTNDQLNKIVEDDEDDNYEDYESDDNENNDGQNDVSELVKVDIAKYNILTHKTPEKPQKTIATSNPTDLENSIIDDDDENYTSEENISVPMSTLNYKNQLENNKLFDILSIVQTTNSADITNIINDVSNNRFDRIYINDDDDTLNKKNLHDKTSEICSDDTFNVENNIQTIDLSASVNNLIHDSKNSKIDNTHNENKNAQDIQQNNITETTNVSHNINNNESLNTHTHNDEENNRDNDNQINDNQINDNQINDNQINDNQINETIDDQIIKARNKKMVEEINEHEIKSKASLTSKKSLASYLTVGGTRRKKPTLSINTKIDDEFENELNLNIKQNNIENNTNKELVLKNYEDYTYNDLRNLARKLSIPTTYKEKNKTKQYKKEELYDNIEKSLNSNKK</sequence>
<evidence type="ECO:0000313" key="3">
    <source>
        <dbReference type="Proteomes" id="UP001162001"/>
    </source>
</evidence>
<feature type="compositionally biased region" description="Polar residues" evidence="1">
    <location>
        <begin position="289"/>
        <end position="299"/>
    </location>
</feature>
<organism evidence="2 3">
    <name type="scientific">Fadolivirus FV1/VV64</name>
    <dbReference type="NCBI Taxonomy" id="3070911"/>
    <lineage>
        <taxon>Viruses</taxon>
        <taxon>Varidnaviria</taxon>
        <taxon>Bamfordvirae</taxon>
        <taxon>Nucleocytoviricota</taxon>
        <taxon>Megaviricetes</taxon>
        <taxon>Imitervirales</taxon>
        <taxon>Mimiviridae</taxon>
        <taxon>Klosneuvirinae</taxon>
        <taxon>Fadolivirus</taxon>
        <taxon>Fadolivirus algeromassiliense</taxon>
    </lineage>
</organism>
<feature type="compositionally biased region" description="Basic and acidic residues" evidence="1">
    <location>
        <begin position="456"/>
        <end position="467"/>
    </location>
</feature>
<feature type="region of interest" description="Disordered" evidence="1">
    <location>
        <begin position="217"/>
        <end position="238"/>
    </location>
</feature>
<feature type="region of interest" description="Disordered" evidence="1">
    <location>
        <begin position="128"/>
        <end position="155"/>
    </location>
</feature>
<evidence type="ECO:0000256" key="1">
    <source>
        <dbReference type="SAM" id="MobiDB-lite"/>
    </source>
</evidence>
<accession>A0A7D3UPK6</accession>
<proteinExistence type="predicted"/>
<feature type="compositionally biased region" description="Low complexity" evidence="1">
    <location>
        <begin position="468"/>
        <end position="489"/>
    </location>
</feature>